<dbReference type="FunFam" id="3.90.470.40:FF:000003">
    <property type="entry name" value="Charybde, isoform E"/>
    <property type="match status" value="1"/>
</dbReference>
<accession>A0A1I8MQM3</accession>
<dbReference type="GO" id="GO:0005737">
    <property type="term" value="C:cytoplasm"/>
    <property type="evidence" value="ECO:0007669"/>
    <property type="project" value="UniProtKB-SubCell"/>
</dbReference>
<organism evidence="8">
    <name type="scientific">Musca domestica</name>
    <name type="common">House fly</name>
    <dbReference type="NCBI Taxonomy" id="7370"/>
    <lineage>
        <taxon>Eukaryota</taxon>
        <taxon>Metazoa</taxon>
        <taxon>Ecdysozoa</taxon>
        <taxon>Arthropoda</taxon>
        <taxon>Hexapoda</taxon>
        <taxon>Insecta</taxon>
        <taxon>Pterygota</taxon>
        <taxon>Neoptera</taxon>
        <taxon>Endopterygota</taxon>
        <taxon>Diptera</taxon>
        <taxon>Brachycera</taxon>
        <taxon>Muscomorpha</taxon>
        <taxon>Muscoidea</taxon>
        <taxon>Muscidae</taxon>
        <taxon>Musca</taxon>
    </lineage>
</organism>
<dbReference type="Gene3D" id="3.90.470.40">
    <property type="entry name" value="RTP801-like"/>
    <property type="match status" value="1"/>
</dbReference>
<dbReference type="GO" id="GO:0006979">
    <property type="term" value="P:response to oxidative stress"/>
    <property type="evidence" value="ECO:0007669"/>
    <property type="project" value="UniProtKB-ARBA"/>
</dbReference>
<name>A0A1I8MQM3_MUSDO</name>
<dbReference type="OrthoDB" id="10018535at2759"/>
<evidence type="ECO:0008006" key="9">
    <source>
        <dbReference type="Google" id="ProtNLM"/>
    </source>
</evidence>
<dbReference type="PANTHER" id="PTHR12478:SF16">
    <property type="entry name" value="PROTEIN CHARYBDE-RELATED"/>
    <property type="match status" value="1"/>
</dbReference>
<evidence type="ECO:0000256" key="6">
    <source>
        <dbReference type="ARBA" id="ARBA00059352"/>
    </source>
</evidence>
<dbReference type="STRING" id="7370.A0A1I8MQM3"/>
<dbReference type="EnsemblMetazoa" id="MDOA007447-RA">
    <property type="protein sequence ID" value="MDOA007447-PA"/>
    <property type="gene ID" value="MDOA007447"/>
</dbReference>
<evidence type="ECO:0000256" key="4">
    <source>
        <dbReference type="ARBA" id="ARBA00022490"/>
    </source>
</evidence>
<feature type="compositionally biased region" description="Low complexity" evidence="7">
    <location>
        <begin position="29"/>
        <end position="45"/>
    </location>
</feature>
<gene>
    <name evidence="8" type="primary">101895419</name>
</gene>
<evidence type="ECO:0000256" key="7">
    <source>
        <dbReference type="SAM" id="MobiDB-lite"/>
    </source>
</evidence>
<comment type="function">
    <text evidence="6">Inhibits cell growth by regulating the Tor pathway upstream of the Tsc1-Tsc2 complex and downstream of Akt1. Acts as a cell death activator during head development.</text>
</comment>
<dbReference type="InterPro" id="IPR038281">
    <property type="entry name" value="RTP801-like_C_sf"/>
</dbReference>
<evidence type="ECO:0000256" key="5">
    <source>
        <dbReference type="ARBA" id="ARBA00022703"/>
    </source>
</evidence>
<evidence type="ECO:0000256" key="2">
    <source>
        <dbReference type="ARBA" id="ARBA00010670"/>
    </source>
</evidence>
<reference evidence="8" key="1">
    <citation type="submission" date="2020-05" db="UniProtKB">
        <authorList>
            <consortium name="EnsemblMetazoa"/>
        </authorList>
    </citation>
    <scope>IDENTIFICATION</scope>
    <source>
        <strain evidence="8">Aabys</strain>
    </source>
</reference>
<keyword evidence="4" id="KW-0963">Cytoplasm</keyword>
<dbReference type="GO" id="GO:0008258">
    <property type="term" value="P:head involution"/>
    <property type="evidence" value="ECO:0007669"/>
    <property type="project" value="UniProtKB-ARBA"/>
</dbReference>
<evidence type="ECO:0000313" key="8">
    <source>
        <dbReference type="EnsemblMetazoa" id="MDOA007447-PA"/>
    </source>
</evidence>
<dbReference type="Pfam" id="PF07809">
    <property type="entry name" value="RTP801_C"/>
    <property type="match status" value="1"/>
</dbReference>
<protein>
    <recommendedName>
        <fullName evidence="9">Protein charybde</fullName>
    </recommendedName>
</protein>
<dbReference type="GO" id="GO:0045926">
    <property type="term" value="P:negative regulation of growth"/>
    <property type="evidence" value="ECO:0007669"/>
    <property type="project" value="UniProtKB-ARBA"/>
</dbReference>
<dbReference type="VEuPathDB" id="VectorBase:MDOA007447"/>
<comment type="similarity">
    <text evidence="2">Belongs to the DDIT4 family.</text>
</comment>
<dbReference type="GO" id="GO:0006915">
    <property type="term" value="P:apoptotic process"/>
    <property type="evidence" value="ECO:0007669"/>
    <property type="project" value="UniProtKB-KW"/>
</dbReference>
<dbReference type="VEuPathDB" id="VectorBase:MDOMA2_004506"/>
<proteinExistence type="inferred from homology"/>
<feature type="region of interest" description="Disordered" evidence="7">
    <location>
        <begin position="27"/>
        <end position="49"/>
    </location>
</feature>
<dbReference type="AlphaFoldDB" id="A0A1I8MQM3"/>
<keyword evidence="5" id="KW-0053">Apoptosis</keyword>
<dbReference type="GO" id="GO:0032006">
    <property type="term" value="P:regulation of TOR signaling"/>
    <property type="evidence" value="ECO:0007669"/>
    <property type="project" value="UniProtKB-ARBA"/>
</dbReference>
<comment type="subcellular location">
    <subcellularLocation>
        <location evidence="1">Cytoplasm</location>
    </subcellularLocation>
</comment>
<dbReference type="InterPro" id="IPR012918">
    <property type="entry name" value="RTP801-like"/>
</dbReference>
<evidence type="ECO:0000256" key="1">
    <source>
        <dbReference type="ARBA" id="ARBA00004496"/>
    </source>
</evidence>
<dbReference type="eggNOG" id="ENOG502R3EE">
    <property type="taxonomic scope" value="Eukaryota"/>
</dbReference>
<keyword evidence="3" id="KW-0217">Developmental protein</keyword>
<dbReference type="PANTHER" id="PTHR12478">
    <property type="entry name" value="DNA-DAMAGE-INDUCIBLE TRANSCRIPT 4 PROTEIN DDIT4"/>
    <property type="match status" value="1"/>
</dbReference>
<dbReference type="GO" id="GO:0009968">
    <property type="term" value="P:negative regulation of signal transduction"/>
    <property type="evidence" value="ECO:0007669"/>
    <property type="project" value="InterPro"/>
</dbReference>
<sequence length="348" mass="37608">MKMEVLSVQNHIQKQFGVIGSTKVKKDWTSSLTPPSTTNTPTTDTYSHHNQFCQSPIEEHFDVVDGIKPQQNSHFFVQSPDGSAGASTHFGHQQTHPFAMETATATSPPKGVIETPSGAHYSYNNNLLYCASSSTASASATATAAAVGAMPSVVARGATTASYHHHYPTTTTSNNSNVFAGGFSASPASSNLSTPTEATEHYGIGGHDDIDAAAVNELSQRLQSELRAAKSRHLSCTEVSLPWDLTPRIAADMIKTSEREPCGVRGCAIFIDFEDETGNARRIASFKIDPNTVSTFELFLTLKQDKGGWTSLLPQFLKNLTRSSTILISPHFTLNKHKLYALDADEEE</sequence>
<evidence type="ECO:0000256" key="3">
    <source>
        <dbReference type="ARBA" id="ARBA00022473"/>
    </source>
</evidence>